<dbReference type="PROSITE" id="PS50111">
    <property type="entry name" value="CHEMOTAXIS_TRANSDUC_2"/>
    <property type="match status" value="1"/>
</dbReference>
<feature type="domain" description="HAMP" evidence="9">
    <location>
        <begin position="215"/>
        <end position="267"/>
    </location>
</feature>
<protein>
    <submittedName>
        <fullName evidence="10">Methyl-accepting chemotaxis protein</fullName>
    </submittedName>
</protein>
<dbReference type="InterPro" id="IPR004089">
    <property type="entry name" value="MCPsignal_dom"/>
</dbReference>
<evidence type="ECO:0000256" key="2">
    <source>
        <dbReference type="ARBA" id="ARBA00022989"/>
    </source>
</evidence>
<dbReference type="GO" id="GO:0006935">
    <property type="term" value="P:chemotaxis"/>
    <property type="evidence" value="ECO:0007669"/>
    <property type="project" value="InterPro"/>
</dbReference>
<proteinExistence type="inferred from homology"/>
<dbReference type="SUPFAM" id="SSF58104">
    <property type="entry name" value="Methyl-accepting chemotaxis protein (MCP) signaling domain"/>
    <property type="match status" value="1"/>
</dbReference>
<evidence type="ECO:0000313" key="11">
    <source>
        <dbReference type="Proteomes" id="UP000219612"/>
    </source>
</evidence>
<feature type="region of interest" description="Disordered" evidence="6">
    <location>
        <begin position="286"/>
        <end position="305"/>
    </location>
</feature>
<dbReference type="EMBL" id="OBDY01000027">
    <property type="protein sequence ID" value="SNY65135.1"/>
    <property type="molecule type" value="Genomic_DNA"/>
</dbReference>
<dbReference type="Pfam" id="PF00015">
    <property type="entry name" value="MCPsignal"/>
    <property type="match status" value="1"/>
</dbReference>
<dbReference type="AlphaFoldDB" id="A0A285JXU8"/>
<dbReference type="GO" id="GO:0007165">
    <property type="term" value="P:signal transduction"/>
    <property type="evidence" value="ECO:0007669"/>
    <property type="project" value="UniProtKB-KW"/>
</dbReference>
<dbReference type="OrthoDB" id="1115140at2"/>
<gene>
    <name evidence="10" type="ORF">SAMN05421748_127142</name>
</gene>
<evidence type="ECO:0000256" key="6">
    <source>
        <dbReference type="SAM" id="MobiDB-lite"/>
    </source>
</evidence>
<dbReference type="InterPro" id="IPR003660">
    <property type="entry name" value="HAMP_dom"/>
</dbReference>
<dbReference type="PROSITE" id="PS50885">
    <property type="entry name" value="HAMP"/>
    <property type="match status" value="1"/>
</dbReference>
<name>A0A285JXU8_9ACTN</name>
<evidence type="ECO:0000256" key="3">
    <source>
        <dbReference type="ARBA" id="ARBA00023224"/>
    </source>
</evidence>
<evidence type="ECO:0000256" key="1">
    <source>
        <dbReference type="ARBA" id="ARBA00022692"/>
    </source>
</evidence>
<evidence type="ECO:0000256" key="5">
    <source>
        <dbReference type="PROSITE-ProRule" id="PRU00284"/>
    </source>
</evidence>
<keyword evidence="7" id="KW-0472">Membrane</keyword>
<keyword evidence="3 5" id="KW-0807">Transducer</keyword>
<sequence length="412" mass="42675">MASAVLADLSVKTKILGAVCVAIVLAVVVGVGSLVGLSNTSASAEQIYTSNVSGVNYVGEIRSELAQSRLDVTNQMLSDTAAQKKQYSDAFDKDFEALTDALAAYRTSGPAVPDDELAELSDDFDTYRGMVVDKLLPAGDKNDLDAWQSARDNDVIPLMQEVSGDLDRMRAAENADARTNAEGARSKYGTSRTVTITLLIVGSVIALSLGWVVARQIVRSMAKVKHVCDGLAEGDLTRTAGLSTNDEPGQMGRSLDVAMARLRETVKTIDSSAAALGSASDRMSQASGEIAQSADESSAQAETVSAAAEQISRSVDAVSAGSDEMGAAIREISQNAADAAQVANEAVGLAASTSQTMTKLGESSAEIGDVIKVITSIAEQTNLLALNATIEAARAGEAGKGFAVVASEVKDL</sequence>
<organism evidence="10 11">
    <name type="scientific">Paractinoplanes atraurantiacus</name>
    <dbReference type="NCBI Taxonomy" id="1036182"/>
    <lineage>
        <taxon>Bacteria</taxon>
        <taxon>Bacillati</taxon>
        <taxon>Actinomycetota</taxon>
        <taxon>Actinomycetes</taxon>
        <taxon>Micromonosporales</taxon>
        <taxon>Micromonosporaceae</taxon>
        <taxon>Paractinoplanes</taxon>
    </lineage>
</organism>
<dbReference type="RefSeq" id="WP_143235273.1">
    <property type="nucleotide sequence ID" value="NZ_OBDY01000027.1"/>
</dbReference>
<feature type="transmembrane region" description="Helical" evidence="7">
    <location>
        <begin position="194"/>
        <end position="214"/>
    </location>
</feature>
<evidence type="ECO:0000313" key="10">
    <source>
        <dbReference type="EMBL" id="SNY65135.1"/>
    </source>
</evidence>
<feature type="compositionally biased region" description="Low complexity" evidence="6">
    <location>
        <begin position="291"/>
        <end position="302"/>
    </location>
</feature>
<keyword evidence="11" id="KW-1185">Reference proteome</keyword>
<feature type="transmembrane region" description="Helical" evidence="7">
    <location>
        <begin position="15"/>
        <end position="37"/>
    </location>
</feature>
<feature type="non-terminal residue" evidence="10">
    <location>
        <position position="412"/>
    </location>
</feature>
<dbReference type="PANTHER" id="PTHR32089">
    <property type="entry name" value="METHYL-ACCEPTING CHEMOTAXIS PROTEIN MCPB"/>
    <property type="match status" value="1"/>
</dbReference>
<evidence type="ECO:0000256" key="7">
    <source>
        <dbReference type="SAM" id="Phobius"/>
    </source>
</evidence>
<evidence type="ECO:0000256" key="4">
    <source>
        <dbReference type="ARBA" id="ARBA00029447"/>
    </source>
</evidence>
<dbReference type="PANTHER" id="PTHR32089:SF112">
    <property type="entry name" value="LYSOZYME-LIKE PROTEIN-RELATED"/>
    <property type="match status" value="1"/>
</dbReference>
<dbReference type="GO" id="GO:0004888">
    <property type="term" value="F:transmembrane signaling receptor activity"/>
    <property type="evidence" value="ECO:0007669"/>
    <property type="project" value="InterPro"/>
</dbReference>
<dbReference type="Pfam" id="PF00672">
    <property type="entry name" value="HAMP"/>
    <property type="match status" value="1"/>
</dbReference>
<reference evidence="10 11" key="1">
    <citation type="submission" date="2017-09" db="EMBL/GenBank/DDBJ databases">
        <authorList>
            <person name="Ehlers B."/>
            <person name="Leendertz F.H."/>
        </authorList>
    </citation>
    <scope>NUCLEOTIDE SEQUENCE [LARGE SCALE GENOMIC DNA]</scope>
    <source>
        <strain evidence="10 11">CGMCC 4.6857</strain>
    </source>
</reference>
<dbReference type="InterPro" id="IPR004090">
    <property type="entry name" value="Chemotax_Me-accpt_rcpt"/>
</dbReference>
<dbReference type="SMART" id="SM00304">
    <property type="entry name" value="HAMP"/>
    <property type="match status" value="1"/>
</dbReference>
<dbReference type="Proteomes" id="UP000219612">
    <property type="component" value="Unassembled WGS sequence"/>
</dbReference>
<keyword evidence="1 7" id="KW-0812">Transmembrane</keyword>
<evidence type="ECO:0000259" key="9">
    <source>
        <dbReference type="PROSITE" id="PS50885"/>
    </source>
</evidence>
<dbReference type="SMART" id="SM00283">
    <property type="entry name" value="MA"/>
    <property type="match status" value="1"/>
</dbReference>
<comment type="similarity">
    <text evidence="4">Belongs to the methyl-accepting chemotaxis (MCP) protein family.</text>
</comment>
<feature type="domain" description="Methyl-accepting transducer" evidence="8">
    <location>
        <begin position="272"/>
        <end position="412"/>
    </location>
</feature>
<dbReference type="InterPro" id="IPR024478">
    <property type="entry name" value="HlyB_4HB_MCP"/>
</dbReference>
<dbReference type="Pfam" id="PF12729">
    <property type="entry name" value="4HB_MCP_1"/>
    <property type="match status" value="1"/>
</dbReference>
<dbReference type="Gene3D" id="1.10.287.950">
    <property type="entry name" value="Methyl-accepting chemotaxis protein"/>
    <property type="match status" value="1"/>
</dbReference>
<keyword evidence="2 7" id="KW-1133">Transmembrane helix</keyword>
<dbReference type="PRINTS" id="PR00260">
    <property type="entry name" value="CHEMTRNSDUCR"/>
</dbReference>
<dbReference type="GO" id="GO:0016020">
    <property type="term" value="C:membrane"/>
    <property type="evidence" value="ECO:0007669"/>
    <property type="project" value="InterPro"/>
</dbReference>
<evidence type="ECO:0000259" key="8">
    <source>
        <dbReference type="PROSITE" id="PS50111"/>
    </source>
</evidence>
<accession>A0A285JXU8</accession>